<evidence type="ECO:0000313" key="7">
    <source>
        <dbReference type="Proteomes" id="UP001623592"/>
    </source>
</evidence>
<organism evidence="6 7">
    <name type="scientific">Clostridium neuense</name>
    <dbReference type="NCBI Taxonomy" id="1728934"/>
    <lineage>
        <taxon>Bacteria</taxon>
        <taxon>Bacillati</taxon>
        <taxon>Bacillota</taxon>
        <taxon>Clostridia</taxon>
        <taxon>Eubacteriales</taxon>
        <taxon>Clostridiaceae</taxon>
        <taxon>Clostridium</taxon>
    </lineage>
</organism>
<evidence type="ECO:0000256" key="1">
    <source>
        <dbReference type="ARBA" id="ARBA00001947"/>
    </source>
</evidence>
<evidence type="ECO:0000256" key="3">
    <source>
        <dbReference type="ARBA" id="ARBA00022801"/>
    </source>
</evidence>
<dbReference type="InterPro" id="IPR036866">
    <property type="entry name" value="RibonucZ/Hydroxyglut_hydro"/>
</dbReference>
<dbReference type="InterPro" id="IPR051453">
    <property type="entry name" value="MBL_Glyoxalase_II"/>
</dbReference>
<evidence type="ECO:0000313" key="6">
    <source>
        <dbReference type="EMBL" id="MFL0251775.1"/>
    </source>
</evidence>
<dbReference type="InterPro" id="IPR001279">
    <property type="entry name" value="Metallo-B-lactamas"/>
</dbReference>
<dbReference type="RefSeq" id="WP_406788425.1">
    <property type="nucleotide sequence ID" value="NZ_JBJIAA010000012.1"/>
</dbReference>
<keyword evidence="2" id="KW-0479">Metal-binding</keyword>
<dbReference type="Pfam" id="PF00753">
    <property type="entry name" value="Lactamase_B"/>
    <property type="match status" value="1"/>
</dbReference>
<dbReference type="PANTHER" id="PTHR46233">
    <property type="entry name" value="HYDROXYACYLGLUTATHIONE HYDROLASE GLOC"/>
    <property type="match status" value="1"/>
</dbReference>
<keyword evidence="7" id="KW-1185">Reference proteome</keyword>
<dbReference type="Gene3D" id="3.60.15.10">
    <property type="entry name" value="Ribonuclease Z/Hydroxyacylglutathione hydrolase-like"/>
    <property type="match status" value="1"/>
</dbReference>
<dbReference type="Proteomes" id="UP001623592">
    <property type="component" value="Unassembled WGS sequence"/>
</dbReference>
<evidence type="ECO:0000256" key="4">
    <source>
        <dbReference type="ARBA" id="ARBA00022833"/>
    </source>
</evidence>
<dbReference type="SMART" id="SM00849">
    <property type="entry name" value="Lactamase_B"/>
    <property type="match status" value="1"/>
</dbReference>
<gene>
    <name evidence="6" type="ORF">ACJDT4_15255</name>
</gene>
<dbReference type="PANTHER" id="PTHR46233:SF3">
    <property type="entry name" value="HYDROXYACYLGLUTATHIONE HYDROLASE GLOC"/>
    <property type="match status" value="1"/>
</dbReference>
<evidence type="ECO:0000256" key="2">
    <source>
        <dbReference type="ARBA" id="ARBA00022723"/>
    </source>
</evidence>
<comment type="cofactor">
    <cofactor evidence="1">
        <name>Zn(2+)</name>
        <dbReference type="ChEBI" id="CHEBI:29105"/>
    </cofactor>
</comment>
<proteinExistence type="predicted"/>
<accession>A0ABW8TIA1</accession>
<feature type="domain" description="Metallo-beta-lactamase" evidence="5">
    <location>
        <begin position="12"/>
        <end position="183"/>
    </location>
</feature>
<keyword evidence="4" id="KW-0862">Zinc</keyword>
<reference evidence="6 7" key="1">
    <citation type="submission" date="2024-11" db="EMBL/GenBank/DDBJ databases">
        <authorList>
            <person name="Heng Y.C."/>
            <person name="Lim A.C.H."/>
            <person name="Lee J.K.Y."/>
            <person name="Kittelmann S."/>
        </authorList>
    </citation>
    <scope>NUCLEOTIDE SEQUENCE [LARGE SCALE GENOMIC DNA]</scope>
    <source>
        <strain evidence="6 7">WILCCON 0114</strain>
    </source>
</reference>
<dbReference type="EMBL" id="JBJIAA010000012">
    <property type="protein sequence ID" value="MFL0251775.1"/>
    <property type="molecule type" value="Genomic_DNA"/>
</dbReference>
<protein>
    <submittedName>
        <fullName evidence="6">MBL fold metallo-hydrolase</fullName>
    </submittedName>
</protein>
<comment type="caution">
    <text evidence="6">The sequence shown here is derived from an EMBL/GenBank/DDBJ whole genome shotgun (WGS) entry which is preliminary data.</text>
</comment>
<keyword evidence="3" id="KW-0378">Hydrolase</keyword>
<name>A0ABW8TIA1_9CLOT</name>
<dbReference type="SUPFAM" id="SSF56281">
    <property type="entry name" value="Metallo-hydrolase/oxidoreductase"/>
    <property type="match status" value="1"/>
</dbReference>
<evidence type="ECO:0000259" key="5">
    <source>
        <dbReference type="SMART" id="SM00849"/>
    </source>
</evidence>
<dbReference type="CDD" id="cd06262">
    <property type="entry name" value="metallo-hydrolase-like_MBL-fold"/>
    <property type="match status" value="1"/>
</dbReference>
<sequence>MKIGIIPAGSYMTNCYIVIDETTNESIIIDPGDDAKMLLDEFDKIGSKLKFIILTHGHADHTAAVAEFRNKYAVDVYMSKKDSELIDKEEYMFGARDENANKFVKDGDILKFGNKTIKCIETPGHTPGGMCYLIENSLFSGDTLFNSSVGRTDFPGGDYDTLIRSIKDKLMKLDDKVKVYPGHGQETTIGFERQSNPFL</sequence>